<evidence type="ECO:0000313" key="4">
    <source>
        <dbReference type="Proteomes" id="UP000183129"/>
    </source>
</evidence>
<accession>A0A1I2GUR7</accession>
<dbReference type="RefSeq" id="WP_037439458.1">
    <property type="nucleotide sequence ID" value="NZ_FNGZ01000005.1"/>
</dbReference>
<reference evidence="3 4" key="1">
    <citation type="submission" date="2016-10" db="EMBL/GenBank/DDBJ databases">
        <authorList>
            <person name="de Groot N.N."/>
        </authorList>
    </citation>
    <scope>NUCLEOTIDE SEQUENCE [LARGE SCALE GENOMIC DNA]</scope>
    <source>
        <strain evidence="3 4">ATCC 51969</strain>
    </source>
</reference>
<dbReference type="SUPFAM" id="SSF51126">
    <property type="entry name" value="Pectin lyase-like"/>
    <property type="match status" value="1"/>
</dbReference>
<feature type="chain" id="PRO_5010249454" description="Right handed beta helix region" evidence="2">
    <location>
        <begin position="27"/>
        <end position="424"/>
    </location>
</feature>
<dbReference type="AlphaFoldDB" id="A0A1I2GUR7"/>
<proteinExistence type="predicted"/>
<name>A0A1I2GUR7_9SPHI</name>
<dbReference type="Gene3D" id="2.160.20.10">
    <property type="entry name" value="Single-stranded right-handed beta-helix, Pectin lyase-like"/>
    <property type="match status" value="1"/>
</dbReference>
<dbReference type="InterPro" id="IPR011050">
    <property type="entry name" value="Pectin_lyase_fold/virulence"/>
</dbReference>
<dbReference type="PROSITE" id="PS51257">
    <property type="entry name" value="PROKAR_LIPOPROTEIN"/>
    <property type="match status" value="1"/>
</dbReference>
<gene>
    <name evidence="3" type="ORF">SAMN03003324_02832</name>
</gene>
<evidence type="ECO:0000256" key="2">
    <source>
        <dbReference type="SAM" id="SignalP"/>
    </source>
</evidence>
<evidence type="ECO:0000313" key="3">
    <source>
        <dbReference type="EMBL" id="SFF20366.1"/>
    </source>
</evidence>
<feature type="signal peptide" evidence="2">
    <location>
        <begin position="1"/>
        <end position="26"/>
    </location>
</feature>
<evidence type="ECO:0000256" key="1">
    <source>
        <dbReference type="SAM" id="MobiDB-lite"/>
    </source>
</evidence>
<organism evidence="3 4">
    <name type="scientific">Pedobacter antarcticus</name>
    <dbReference type="NCBI Taxonomy" id="34086"/>
    <lineage>
        <taxon>Bacteria</taxon>
        <taxon>Pseudomonadati</taxon>
        <taxon>Bacteroidota</taxon>
        <taxon>Sphingobacteriia</taxon>
        <taxon>Sphingobacteriales</taxon>
        <taxon>Sphingobacteriaceae</taxon>
        <taxon>Pedobacter</taxon>
    </lineage>
</organism>
<dbReference type="EMBL" id="FONS01000006">
    <property type="protein sequence ID" value="SFF20366.1"/>
    <property type="molecule type" value="Genomic_DNA"/>
</dbReference>
<keyword evidence="2" id="KW-0732">Signal</keyword>
<dbReference type="Proteomes" id="UP000183129">
    <property type="component" value="Unassembled WGS sequence"/>
</dbReference>
<dbReference type="InterPro" id="IPR012334">
    <property type="entry name" value="Pectin_lyas_fold"/>
</dbReference>
<protein>
    <recommendedName>
        <fullName evidence="5">Right handed beta helix region</fullName>
    </recommendedName>
</protein>
<sequence>MNKIHKLLPVLLLAFLLMSCKKGQIAQEITKPETPRDTTQVKPPAQGSKGRTIPLGTGSGNLIIDGTKLGLACDDVIKIKGGTYKSIDIKNINTGCNVTIQNDGLVEIAGNSDHIFLSKVSNLTISGKGTAGITYGFVSRDSPQHRSISVTGTVQNLTVQNFAFKNIGDYVVYFNSGQIVYDGSASSYSNNVRFLNNSCSNTGSFLHLEGGVENGVIRGLIKKLEVAYLDFRNSNSGDAVLAENADDYNIHHNTVIDVNSANNNHNGIFTMKGSGSFHHNLIRNHQGNAIRAWTRSFGTTPKEVLIYNNTVVNSRKYSGFEVQSFASMIIGGKTTYSNVKVYNNICGKLNTSKDWVGVVVDVYSLEGGKCEVYNNTGFDFPAPNPKSYIVSQQANTVPVQTNNKYFATAAEAGIPDINALKIQN</sequence>
<feature type="region of interest" description="Disordered" evidence="1">
    <location>
        <begin position="29"/>
        <end position="52"/>
    </location>
</feature>
<evidence type="ECO:0008006" key="5">
    <source>
        <dbReference type="Google" id="ProtNLM"/>
    </source>
</evidence>